<dbReference type="Proteomes" id="UP001176940">
    <property type="component" value="Unassembled WGS sequence"/>
</dbReference>
<dbReference type="EMBL" id="CAUEEQ010008883">
    <property type="protein sequence ID" value="CAJ0932766.1"/>
    <property type="molecule type" value="Genomic_DNA"/>
</dbReference>
<gene>
    <name evidence="2" type="ORF">RIMI_LOCUS5248260</name>
</gene>
<dbReference type="Pfam" id="PF02259">
    <property type="entry name" value="FAT"/>
    <property type="match status" value="1"/>
</dbReference>
<evidence type="ECO:0000259" key="1">
    <source>
        <dbReference type="Pfam" id="PF02259"/>
    </source>
</evidence>
<proteinExistence type="predicted"/>
<dbReference type="PANTHER" id="PTHR11139:SF9">
    <property type="entry name" value="SERINE_THREONINE-PROTEIN KINASE MTOR"/>
    <property type="match status" value="1"/>
</dbReference>
<sequence length="157" mass="18570">MLLGVDPAEDRTQPLPTSHPQVTYSYMKYVWKKSRKDPRDKQNEVYQDLLRFVNNMQIQAQRVTDDPLQSQEMQKLMARCFLKLGEWQVNLQGINENTIPLVMQYVGAATEHDLKWYKAWHAWAVMNFEAVLYFRHHYSPNDETKVRHLSTGSNNIE</sequence>
<protein>
    <recommendedName>
        <fullName evidence="1">PIK-related kinase FAT domain-containing protein</fullName>
    </recommendedName>
</protein>
<evidence type="ECO:0000313" key="3">
    <source>
        <dbReference type="Proteomes" id="UP001176940"/>
    </source>
</evidence>
<reference evidence="2" key="1">
    <citation type="submission" date="2023-07" db="EMBL/GenBank/DDBJ databases">
        <authorList>
            <person name="Stuckert A."/>
        </authorList>
    </citation>
    <scope>NUCLEOTIDE SEQUENCE</scope>
</reference>
<name>A0ABN9L6X8_9NEOB</name>
<keyword evidence="3" id="KW-1185">Reference proteome</keyword>
<dbReference type="InterPro" id="IPR050517">
    <property type="entry name" value="DDR_Repair_Kinase"/>
</dbReference>
<organism evidence="2 3">
    <name type="scientific">Ranitomeya imitator</name>
    <name type="common">mimic poison frog</name>
    <dbReference type="NCBI Taxonomy" id="111125"/>
    <lineage>
        <taxon>Eukaryota</taxon>
        <taxon>Metazoa</taxon>
        <taxon>Chordata</taxon>
        <taxon>Craniata</taxon>
        <taxon>Vertebrata</taxon>
        <taxon>Euteleostomi</taxon>
        <taxon>Amphibia</taxon>
        <taxon>Batrachia</taxon>
        <taxon>Anura</taxon>
        <taxon>Neobatrachia</taxon>
        <taxon>Hyloidea</taxon>
        <taxon>Dendrobatidae</taxon>
        <taxon>Dendrobatinae</taxon>
        <taxon>Ranitomeya</taxon>
    </lineage>
</organism>
<feature type="non-terminal residue" evidence="2">
    <location>
        <position position="157"/>
    </location>
</feature>
<dbReference type="InterPro" id="IPR003151">
    <property type="entry name" value="PIK-rel_kinase_FAT"/>
</dbReference>
<feature type="domain" description="PIK-related kinase FAT" evidence="1">
    <location>
        <begin position="12"/>
        <end position="134"/>
    </location>
</feature>
<dbReference type="PANTHER" id="PTHR11139">
    <property type="entry name" value="ATAXIA TELANGIECTASIA MUTATED ATM -RELATED"/>
    <property type="match status" value="1"/>
</dbReference>
<accession>A0ABN9L6X8</accession>
<evidence type="ECO:0000313" key="2">
    <source>
        <dbReference type="EMBL" id="CAJ0932766.1"/>
    </source>
</evidence>
<comment type="caution">
    <text evidence="2">The sequence shown here is derived from an EMBL/GenBank/DDBJ whole genome shotgun (WGS) entry which is preliminary data.</text>
</comment>